<accession>A0A6F9XLU7</accession>
<sequence>MLGLRKIVGNKIIPNLDASSFVFGVTKTSKKEQLQFVKANDDFTGTRFRKHVTFKTLKHTFWFLCVLLVVVILLLGILFFQGQF</sequence>
<comment type="caution">
    <text evidence="2">The sequence shown here is derived from an EMBL/GenBank/DDBJ whole genome shotgun (WGS) entry which is preliminary data.</text>
</comment>
<reference evidence="2" key="1">
    <citation type="submission" date="2019-10" db="EMBL/GenBank/DDBJ databases">
        <title>Lactobacillus agilis SY212 Whole Genome Sequencing Project.</title>
        <authorList>
            <person name="Suzuki S."/>
            <person name="Endo A."/>
            <person name="Maeno S."/>
            <person name="Shiwa Y."/>
            <person name="Matsutani M."/>
            <person name="Kajikawa A."/>
        </authorList>
    </citation>
    <scope>NUCLEOTIDE SEQUENCE</scope>
    <source>
        <strain evidence="2">SY212</strain>
    </source>
</reference>
<keyword evidence="1" id="KW-0812">Transmembrane</keyword>
<dbReference type="Proteomes" id="UP000494265">
    <property type="component" value="Unassembled WGS sequence"/>
</dbReference>
<dbReference type="RefSeq" id="WP_172584739.1">
    <property type="nucleotide sequence ID" value="NZ_BLAM01000126.1"/>
</dbReference>
<organism evidence="2">
    <name type="scientific">Ligilactobacillus agilis</name>
    <dbReference type="NCBI Taxonomy" id="1601"/>
    <lineage>
        <taxon>Bacteria</taxon>
        <taxon>Bacillati</taxon>
        <taxon>Bacillota</taxon>
        <taxon>Bacilli</taxon>
        <taxon>Lactobacillales</taxon>
        <taxon>Lactobacillaceae</taxon>
        <taxon>Ligilactobacillus</taxon>
    </lineage>
</organism>
<evidence type="ECO:0000313" key="2">
    <source>
        <dbReference type="EMBL" id="GET06241.1"/>
    </source>
</evidence>
<dbReference type="EMBL" id="BLAM01000126">
    <property type="protein sequence ID" value="GET06241.1"/>
    <property type="molecule type" value="Genomic_DNA"/>
</dbReference>
<feature type="transmembrane region" description="Helical" evidence="1">
    <location>
        <begin position="61"/>
        <end position="80"/>
    </location>
</feature>
<keyword evidence="1" id="KW-1133">Transmembrane helix</keyword>
<keyword evidence="1" id="KW-0472">Membrane</keyword>
<evidence type="ECO:0000256" key="1">
    <source>
        <dbReference type="SAM" id="Phobius"/>
    </source>
</evidence>
<name>A0A6F9XLU7_9LACO</name>
<protein>
    <submittedName>
        <fullName evidence="2">Uncharacterized protein</fullName>
    </submittedName>
</protein>
<gene>
    <name evidence="2" type="ORF">SY212_12710</name>
</gene>
<dbReference type="AlphaFoldDB" id="A0A6F9XLU7"/>
<proteinExistence type="predicted"/>